<organism evidence="2 3">
    <name type="scientific">Youngiibacter multivorans</name>
    <dbReference type="NCBI Taxonomy" id="937251"/>
    <lineage>
        <taxon>Bacteria</taxon>
        <taxon>Bacillati</taxon>
        <taxon>Bacillota</taxon>
        <taxon>Clostridia</taxon>
        <taxon>Eubacteriales</taxon>
        <taxon>Clostridiaceae</taxon>
        <taxon>Youngiibacter</taxon>
    </lineage>
</organism>
<feature type="region of interest" description="Disordered" evidence="1">
    <location>
        <begin position="1"/>
        <end position="33"/>
    </location>
</feature>
<reference evidence="2 3" key="1">
    <citation type="submission" date="2021-03" db="EMBL/GenBank/DDBJ databases">
        <title>Genomic Encyclopedia of Type Strains, Phase IV (KMG-IV): sequencing the most valuable type-strain genomes for metagenomic binning, comparative biology and taxonomic classification.</title>
        <authorList>
            <person name="Goeker M."/>
        </authorList>
    </citation>
    <scope>NUCLEOTIDE SEQUENCE [LARGE SCALE GENOMIC DNA]</scope>
    <source>
        <strain evidence="2 3">DSM 6139</strain>
    </source>
</reference>
<name>A0ABS4G4I6_9CLOT</name>
<proteinExistence type="predicted"/>
<sequence>MEILEEDRLAGGSPEFDPSMKENSLNDKEFDRQ</sequence>
<evidence type="ECO:0000313" key="2">
    <source>
        <dbReference type="EMBL" id="MBP1919451.1"/>
    </source>
</evidence>
<protein>
    <submittedName>
        <fullName evidence="2">Uncharacterized protein</fullName>
    </submittedName>
</protein>
<gene>
    <name evidence="2" type="ORF">J2Z34_001940</name>
</gene>
<evidence type="ECO:0000313" key="3">
    <source>
        <dbReference type="Proteomes" id="UP001519271"/>
    </source>
</evidence>
<comment type="caution">
    <text evidence="2">The sequence shown here is derived from an EMBL/GenBank/DDBJ whole genome shotgun (WGS) entry which is preliminary data.</text>
</comment>
<accession>A0ABS4G4I6</accession>
<dbReference type="Proteomes" id="UP001519271">
    <property type="component" value="Unassembled WGS sequence"/>
</dbReference>
<keyword evidence="3" id="KW-1185">Reference proteome</keyword>
<evidence type="ECO:0000256" key="1">
    <source>
        <dbReference type="SAM" id="MobiDB-lite"/>
    </source>
</evidence>
<dbReference type="EMBL" id="JAGGKC010000015">
    <property type="protein sequence ID" value="MBP1919451.1"/>
    <property type="molecule type" value="Genomic_DNA"/>
</dbReference>
<feature type="compositionally biased region" description="Basic and acidic residues" evidence="1">
    <location>
        <begin position="18"/>
        <end position="33"/>
    </location>
</feature>